<evidence type="ECO:0000313" key="10">
    <source>
        <dbReference type="Proteomes" id="UP000272400"/>
    </source>
</evidence>
<dbReference type="GO" id="GO:0004222">
    <property type="term" value="F:metalloendopeptidase activity"/>
    <property type="evidence" value="ECO:0007669"/>
    <property type="project" value="InterPro"/>
</dbReference>
<dbReference type="OrthoDB" id="3541294at2"/>
<keyword evidence="5 6" id="KW-0482">Metalloprotease</keyword>
<comment type="cofactor">
    <cofactor evidence="6">
        <name>Zn(2+)</name>
        <dbReference type="ChEBI" id="CHEBI:29105"/>
    </cofactor>
    <text evidence="6">Binds 1 zinc ion per subunit.</text>
</comment>
<dbReference type="InterPro" id="IPR001915">
    <property type="entry name" value="Peptidase_M48"/>
</dbReference>
<keyword evidence="7" id="KW-0472">Membrane</keyword>
<evidence type="ECO:0000256" key="3">
    <source>
        <dbReference type="ARBA" id="ARBA00022801"/>
    </source>
</evidence>
<evidence type="ECO:0000256" key="4">
    <source>
        <dbReference type="ARBA" id="ARBA00022833"/>
    </source>
</evidence>
<dbReference type="GO" id="GO:0006508">
    <property type="term" value="P:proteolysis"/>
    <property type="evidence" value="ECO:0007669"/>
    <property type="project" value="UniProtKB-KW"/>
</dbReference>
<evidence type="ECO:0000256" key="6">
    <source>
        <dbReference type="RuleBase" id="RU003983"/>
    </source>
</evidence>
<dbReference type="Proteomes" id="UP000272400">
    <property type="component" value="Unassembled WGS sequence"/>
</dbReference>
<reference evidence="9 10" key="1">
    <citation type="submission" date="2018-11" db="EMBL/GenBank/DDBJ databases">
        <title>Sequencing the genomes of 1000 actinobacteria strains.</title>
        <authorList>
            <person name="Klenk H.-P."/>
        </authorList>
    </citation>
    <scope>NUCLEOTIDE SEQUENCE [LARGE SCALE GENOMIC DNA]</scope>
    <source>
        <strain evidence="9 10">DSM 44254</strain>
    </source>
</reference>
<feature type="transmembrane region" description="Helical" evidence="7">
    <location>
        <begin position="6"/>
        <end position="23"/>
    </location>
</feature>
<dbReference type="InterPro" id="IPR052173">
    <property type="entry name" value="Beta-lactam_resp_regulator"/>
</dbReference>
<dbReference type="GO" id="GO:0046872">
    <property type="term" value="F:metal ion binding"/>
    <property type="evidence" value="ECO:0007669"/>
    <property type="project" value="UniProtKB-KW"/>
</dbReference>
<evidence type="ECO:0000256" key="1">
    <source>
        <dbReference type="ARBA" id="ARBA00022670"/>
    </source>
</evidence>
<name>A0A3N1D119_9ACTN</name>
<keyword evidence="7" id="KW-1133">Transmembrane helix</keyword>
<dbReference type="Gene3D" id="3.30.2010.10">
    <property type="entry name" value="Metalloproteases ('zincins'), catalytic domain"/>
    <property type="match status" value="1"/>
</dbReference>
<protein>
    <submittedName>
        <fullName evidence="9">Zn-dependent protease with chaperone function</fullName>
    </submittedName>
</protein>
<dbReference type="PANTHER" id="PTHR34978">
    <property type="entry name" value="POSSIBLE SENSOR-TRANSDUCER PROTEIN BLAR"/>
    <property type="match status" value="1"/>
</dbReference>
<dbReference type="Pfam" id="PF01435">
    <property type="entry name" value="Peptidase_M48"/>
    <property type="match status" value="1"/>
</dbReference>
<keyword evidence="2" id="KW-0479">Metal-binding</keyword>
<evidence type="ECO:0000256" key="5">
    <source>
        <dbReference type="ARBA" id="ARBA00023049"/>
    </source>
</evidence>
<gene>
    <name evidence="9" type="ORF">EDD29_4794</name>
</gene>
<dbReference type="PANTHER" id="PTHR34978:SF3">
    <property type="entry name" value="SLR0241 PROTEIN"/>
    <property type="match status" value="1"/>
</dbReference>
<dbReference type="CDD" id="cd07326">
    <property type="entry name" value="M56_BlaR1_MecR1_like"/>
    <property type="match status" value="1"/>
</dbReference>
<evidence type="ECO:0000313" key="9">
    <source>
        <dbReference type="EMBL" id="ROO87200.1"/>
    </source>
</evidence>
<evidence type="ECO:0000256" key="7">
    <source>
        <dbReference type="SAM" id="Phobius"/>
    </source>
</evidence>
<keyword evidence="1 6" id="KW-0645">Protease</keyword>
<accession>A0A3N1D119</accession>
<comment type="caution">
    <text evidence="9">The sequence shown here is derived from an EMBL/GenBank/DDBJ whole genome shotgun (WGS) entry which is preliminary data.</text>
</comment>
<feature type="domain" description="Peptidase M48" evidence="8">
    <location>
        <begin position="106"/>
        <end position="230"/>
    </location>
</feature>
<dbReference type="RefSeq" id="WP_123666513.1">
    <property type="nucleotide sequence ID" value="NZ_RJKE01000001.1"/>
</dbReference>
<evidence type="ECO:0000256" key="2">
    <source>
        <dbReference type="ARBA" id="ARBA00022723"/>
    </source>
</evidence>
<organism evidence="9 10">
    <name type="scientific">Actinocorallia herbida</name>
    <dbReference type="NCBI Taxonomy" id="58109"/>
    <lineage>
        <taxon>Bacteria</taxon>
        <taxon>Bacillati</taxon>
        <taxon>Actinomycetota</taxon>
        <taxon>Actinomycetes</taxon>
        <taxon>Streptosporangiales</taxon>
        <taxon>Thermomonosporaceae</taxon>
        <taxon>Actinocorallia</taxon>
    </lineage>
</organism>
<evidence type="ECO:0000259" key="8">
    <source>
        <dbReference type="Pfam" id="PF01435"/>
    </source>
</evidence>
<feature type="transmembrane region" description="Helical" evidence="7">
    <location>
        <begin position="35"/>
        <end position="56"/>
    </location>
</feature>
<dbReference type="EMBL" id="RJKE01000001">
    <property type="protein sequence ID" value="ROO87200.1"/>
    <property type="molecule type" value="Genomic_DNA"/>
</dbReference>
<proteinExistence type="inferred from homology"/>
<keyword evidence="7" id="KW-0812">Transmembrane</keyword>
<feature type="transmembrane region" description="Helical" evidence="7">
    <location>
        <begin position="85"/>
        <end position="102"/>
    </location>
</feature>
<dbReference type="AlphaFoldDB" id="A0A3N1D119"/>
<keyword evidence="4 6" id="KW-0862">Zinc</keyword>
<keyword evidence="10" id="KW-1185">Reference proteome</keyword>
<sequence>MFDHFAWSVLIAPVLVVTGGVLVSGRLRPGTGAAVLAWSAVGAAFSSVINLVLFAAKALAELPSVGARFGWSHDTVLADTAHVPWVSWLSVALLPGCAIAAWRTWHRHRYGRSVARTLAALPDEQHIVLLEEPSPDAFAVPGSPGRIVVTSGMRDRLTDTQYAALLAHEQAHLEAGHHRLVLLADLAGAVHPALLWVARRVGYLVERDADERAAAEIGSRRTVANAIATAALASHATAPAAGLYLARPGAVPRRVRSLLSPDRRPLPPWAGLFPLAFAASSIVWTGEAAIDLHQLLDSAFQAGTQVR</sequence>
<comment type="similarity">
    <text evidence="6">Belongs to the peptidase M48 family.</text>
</comment>
<keyword evidence="3 6" id="KW-0378">Hydrolase</keyword>